<feature type="compositionally biased region" description="Basic and acidic residues" evidence="1">
    <location>
        <begin position="86"/>
        <end position="116"/>
    </location>
</feature>
<accession>A0ABY2YX05</accession>
<reference evidence="3 4" key="1">
    <citation type="submission" date="2018-08" db="EMBL/GenBank/DDBJ databases">
        <title>Comparative genomics of wild bee and flower associated Lactobacillus reveals potential adaptation to the bee host.</title>
        <authorList>
            <person name="Vuong H.Q."/>
            <person name="Mcfrederick Q.S."/>
        </authorList>
    </citation>
    <scope>NUCLEOTIDE SEQUENCE [LARGE SCALE GENOMIC DNA]</scope>
    <source>
        <strain evidence="3 4">HV_13</strain>
    </source>
</reference>
<evidence type="ECO:0000256" key="2">
    <source>
        <dbReference type="SAM" id="Phobius"/>
    </source>
</evidence>
<dbReference type="EMBL" id="QUAV01000003">
    <property type="protein sequence ID" value="TPR24659.1"/>
    <property type="molecule type" value="Genomic_DNA"/>
</dbReference>
<keyword evidence="2" id="KW-0472">Membrane</keyword>
<comment type="caution">
    <text evidence="3">The sequence shown here is derived from an EMBL/GenBank/DDBJ whole genome shotgun (WGS) entry which is preliminary data.</text>
</comment>
<feature type="compositionally biased region" description="Polar residues" evidence="1">
    <location>
        <begin position="55"/>
        <end position="71"/>
    </location>
</feature>
<evidence type="ECO:0000313" key="3">
    <source>
        <dbReference type="EMBL" id="TPR24659.1"/>
    </source>
</evidence>
<evidence type="ECO:0000313" key="4">
    <source>
        <dbReference type="Proteomes" id="UP000777560"/>
    </source>
</evidence>
<feature type="transmembrane region" description="Helical" evidence="2">
    <location>
        <begin position="31"/>
        <end position="53"/>
    </location>
</feature>
<feature type="compositionally biased region" description="Low complexity" evidence="1">
    <location>
        <begin position="72"/>
        <end position="84"/>
    </location>
</feature>
<sequence>MNNDENNRIKKYDFNEEEYGNKKSTSSNVSIWPIIIFIVVIAALIIGGVKAITHFTSGNNNPKTELTSNKRNTQNTTSQETNNKTYKKENSKQGSDSEAKDNKVNDSNENNADKQNDNNQNNDSNDDMFAQPHTFSSVTDAQNYAKATQSKWLNDGYKTYTVSSDSQGYYTLKFVK</sequence>
<keyword evidence="2" id="KW-1133">Transmembrane helix</keyword>
<protein>
    <submittedName>
        <fullName evidence="3">Uncharacterized protein</fullName>
    </submittedName>
</protein>
<keyword evidence="4" id="KW-1185">Reference proteome</keyword>
<name>A0ABY2YX05_9LACO</name>
<dbReference type="RefSeq" id="WP_105963829.1">
    <property type="nucleotide sequence ID" value="NZ_POSO01000001.1"/>
</dbReference>
<proteinExistence type="predicted"/>
<evidence type="ECO:0000256" key="1">
    <source>
        <dbReference type="SAM" id="MobiDB-lite"/>
    </source>
</evidence>
<keyword evidence="2" id="KW-0812">Transmembrane</keyword>
<organism evidence="3 4">
    <name type="scientific">Apilactobacillus micheneri</name>
    <dbReference type="NCBI Taxonomy" id="1899430"/>
    <lineage>
        <taxon>Bacteria</taxon>
        <taxon>Bacillati</taxon>
        <taxon>Bacillota</taxon>
        <taxon>Bacilli</taxon>
        <taxon>Lactobacillales</taxon>
        <taxon>Lactobacillaceae</taxon>
        <taxon>Apilactobacillus</taxon>
    </lineage>
</organism>
<gene>
    <name evidence="3" type="ORF">DY114_05100</name>
</gene>
<feature type="region of interest" description="Disordered" evidence="1">
    <location>
        <begin position="55"/>
        <end position="131"/>
    </location>
</feature>
<dbReference type="Proteomes" id="UP000777560">
    <property type="component" value="Unassembled WGS sequence"/>
</dbReference>